<sequence>MCVSSIEQSWDVIIVGAGVSGLRAALDLKKAGQQVLVLEARNRVGGRSMPGTVAGHTVDFGGQWLGADHHLFREQAQSLGVGIYPQHTEGNNLVSLDDSIQSYGSQVPKLPWSSLLSLGIADQILQHDLRRLGHLAPWQADNAAELDRESLEAWIDRKVHTKAARGLIQLIAKAILCAEPSEVSYLFFLEVLRQGHGLETMIGVKGGAQQDKFVGGAWQVPKRMADLLTEQIRLNCPVHAIEQDTQGVRVLCAQGTFHARRVIMTVPPALASRISYEPALPAKRASLIRRMPMGCVIKIHVAYPTPFWRSRGLSGAVISPNRALSMVFDQTPLNGEVGILVGLIEGEHAVELSEIGPDARRARVMADLVHYFGADAAQPLEYVDHDWIHETWTEGGYGAHMPPGVMTTYGEAIREPHGRIHWAGTETATEWMGYFEGAMQSGIRAASEVLEAERQTAA</sequence>
<evidence type="ECO:0000313" key="6">
    <source>
        <dbReference type="Proteomes" id="UP000608450"/>
    </source>
</evidence>
<evidence type="ECO:0000313" key="5">
    <source>
        <dbReference type="EMBL" id="MBG6287854.1"/>
    </source>
</evidence>
<gene>
    <name evidence="5" type="ORF">I5I61_10400</name>
</gene>
<name>A0ABS0KIG3_PSENT</name>
<dbReference type="Gene3D" id="3.50.50.60">
    <property type="entry name" value="FAD/NAD(P)-binding domain"/>
    <property type="match status" value="1"/>
</dbReference>
<dbReference type="Proteomes" id="UP000608450">
    <property type="component" value="Unassembled WGS sequence"/>
</dbReference>
<keyword evidence="3" id="KW-0560">Oxidoreductase</keyword>
<dbReference type="InterPro" id="IPR050703">
    <property type="entry name" value="Flavin_MAO"/>
</dbReference>
<dbReference type="SUPFAM" id="SSF51905">
    <property type="entry name" value="FAD/NAD(P)-binding domain"/>
    <property type="match status" value="1"/>
</dbReference>
<dbReference type="InterPro" id="IPR001613">
    <property type="entry name" value="Flavin_amine_oxidase"/>
</dbReference>
<dbReference type="PANTHER" id="PTHR43563">
    <property type="entry name" value="AMINE OXIDASE"/>
    <property type="match status" value="1"/>
</dbReference>
<dbReference type="Gene3D" id="3.90.660.10">
    <property type="match status" value="1"/>
</dbReference>
<dbReference type="PANTHER" id="PTHR43563:SF1">
    <property type="entry name" value="AMINE OXIDASE [FLAVIN-CONTAINING] B"/>
    <property type="match status" value="1"/>
</dbReference>
<accession>A0ABS0KIG3</accession>
<comment type="cofactor">
    <cofactor evidence="1">
        <name>FAD</name>
        <dbReference type="ChEBI" id="CHEBI:57692"/>
    </cofactor>
</comment>
<comment type="similarity">
    <text evidence="2">Belongs to the flavin monoamine oxidase family.</text>
</comment>
<dbReference type="Gene3D" id="1.10.405.10">
    <property type="entry name" value="Guanine Nucleotide Dissociation Inhibitor, domain 1"/>
    <property type="match status" value="1"/>
</dbReference>
<dbReference type="SUPFAM" id="SSF54373">
    <property type="entry name" value="FAD-linked reductases, C-terminal domain"/>
    <property type="match status" value="1"/>
</dbReference>
<evidence type="ECO:0000256" key="3">
    <source>
        <dbReference type="ARBA" id="ARBA00023002"/>
    </source>
</evidence>
<protein>
    <submittedName>
        <fullName evidence="5">Flavin monoamine oxidase family protein</fullName>
    </submittedName>
</protein>
<organism evidence="5 6">
    <name type="scientific">Pseudomonas nitroreducens</name>
    <dbReference type="NCBI Taxonomy" id="46680"/>
    <lineage>
        <taxon>Bacteria</taxon>
        <taxon>Pseudomonadati</taxon>
        <taxon>Pseudomonadota</taxon>
        <taxon>Gammaproteobacteria</taxon>
        <taxon>Pseudomonadales</taxon>
        <taxon>Pseudomonadaceae</taxon>
        <taxon>Pseudomonas</taxon>
    </lineage>
</organism>
<dbReference type="InterPro" id="IPR036188">
    <property type="entry name" value="FAD/NAD-bd_sf"/>
</dbReference>
<reference evidence="5 6" key="1">
    <citation type="submission" date="2020-11" db="EMBL/GenBank/DDBJ databases">
        <title>Enhanced detection system for hospital associated transmission using whole genome sequencing surveillance.</title>
        <authorList>
            <person name="Harrison L.H."/>
            <person name="Van Tyne D."/>
            <person name="Marsh J.W."/>
            <person name="Griffith M.P."/>
            <person name="Snyder D.J."/>
            <person name="Cooper V.S."/>
            <person name="Mustapha M."/>
        </authorList>
    </citation>
    <scope>NUCLEOTIDE SEQUENCE [LARGE SCALE GENOMIC DNA]</scope>
    <source>
        <strain evidence="5 6">PSA00705</strain>
    </source>
</reference>
<feature type="domain" description="Amine oxidase" evidence="4">
    <location>
        <begin position="19"/>
        <end position="450"/>
    </location>
</feature>
<dbReference type="PRINTS" id="PR00757">
    <property type="entry name" value="AMINEOXDASEF"/>
</dbReference>
<comment type="caution">
    <text evidence="5">The sequence shown here is derived from an EMBL/GenBank/DDBJ whole genome shotgun (WGS) entry which is preliminary data.</text>
</comment>
<dbReference type="Pfam" id="PF01593">
    <property type="entry name" value="Amino_oxidase"/>
    <property type="match status" value="1"/>
</dbReference>
<evidence type="ECO:0000259" key="4">
    <source>
        <dbReference type="Pfam" id="PF01593"/>
    </source>
</evidence>
<evidence type="ECO:0000256" key="1">
    <source>
        <dbReference type="ARBA" id="ARBA00001974"/>
    </source>
</evidence>
<dbReference type="InterPro" id="IPR002937">
    <property type="entry name" value="Amino_oxidase"/>
</dbReference>
<keyword evidence="6" id="KW-1185">Reference proteome</keyword>
<dbReference type="EMBL" id="JADTFC010000019">
    <property type="protein sequence ID" value="MBG6287854.1"/>
    <property type="molecule type" value="Genomic_DNA"/>
</dbReference>
<proteinExistence type="inferred from homology"/>
<evidence type="ECO:0000256" key="2">
    <source>
        <dbReference type="ARBA" id="ARBA00005995"/>
    </source>
</evidence>